<keyword evidence="1" id="KW-0812">Transmembrane</keyword>
<proteinExistence type="predicted"/>
<sequence>MRIGKTGERNWIFGNLPEKMEVKDTKSGGLTVESIAGETDGAEVPDDRICLRWDVREYQLPLTICVISLFLLFSPFMSSSAIASVFS</sequence>
<organism evidence="2 3">
    <name type="scientific">Punica granatum</name>
    <name type="common">Pomegranate</name>
    <dbReference type="NCBI Taxonomy" id="22663"/>
    <lineage>
        <taxon>Eukaryota</taxon>
        <taxon>Viridiplantae</taxon>
        <taxon>Streptophyta</taxon>
        <taxon>Embryophyta</taxon>
        <taxon>Tracheophyta</taxon>
        <taxon>Spermatophyta</taxon>
        <taxon>Magnoliopsida</taxon>
        <taxon>eudicotyledons</taxon>
        <taxon>Gunneridae</taxon>
        <taxon>Pentapetalae</taxon>
        <taxon>rosids</taxon>
        <taxon>malvids</taxon>
        <taxon>Myrtales</taxon>
        <taxon>Lythraceae</taxon>
        <taxon>Punica</taxon>
    </lineage>
</organism>
<evidence type="ECO:0000313" key="2">
    <source>
        <dbReference type="EMBL" id="PKI61363.1"/>
    </source>
</evidence>
<feature type="transmembrane region" description="Helical" evidence="1">
    <location>
        <begin position="62"/>
        <end position="86"/>
    </location>
</feature>
<keyword evidence="1" id="KW-1133">Transmembrane helix</keyword>
<keyword evidence="1" id="KW-0472">Membrane</keyword>
<dbReference type="EMBL" id="PGOL01001047">
    <property type="protein sequence ID" value="PKI61363.1"/>
    <property type="molecule type" value="Genomic_DNA"/>
</dbReference>
<evidence type="ECO:0000256" key="1">
    <source>
        <dbReference type="SAM" id="Phobius"/>
    </source>
</evidence>
<keyword evidence="3" id="KW-1185">Reference proteome</keyword>
<evidence type="ECO:0000313" key="3">
    <source>
        <dbReference type="Proteomes" id="UP000233551"/>
    </source>
</evidence>
<dbReference type="AlphaFoldDB" id="A0A2I0JZW1"/>
<dbReference type="Proteomes" id="UP000233551">
    <property type="component" value="Unassembled WGS sequence"/>
</dbReference>
<protein>
    <submittedName>
        <fullName evidence="2">Uncharacterized protein</fullName>
    </submittedName>
</protein>
<reference evidence="2 3" key="1">
    <citation type="submission" date="2017-11" db="EMBL/GenBank/DDBJ databases">
        <title>De-novo sequencing of pomegranate (Punica granatum L.) genome.</title>
        <authorList>
            <person name="Akparov Z."/>
            <person name="Amiraslanov A."/>
            <person name="Hajiyeva S."/>
            <person name="Abbasov M."/>
            <person name="Kaur K."/>
            <person name="Hamwieh A."/>
            <person name="Solovyev V."/>
            <person name="Salamov A."/>
            <person name="Braich B."/>
            <person name="Kosarev P."/>
            <person name="Mahmoud A."/>
            <person name="Hajiyev E."/>
            <person name="Babayeva S."/>
            <person name="Izzatullayeva V."/>
            <person name="Mammadov A."/>
            <person name="Mammadov A."/>
            <person name="Sharifova S."/>
            <person name="Ojaghi J."/>
            <person name="Eynullazada K."/>
            <person name="Bayramov B."/>
            <person name="Abdulazimova A."/>
            <person name="Shahmuradov I."/>
        </authorList>
    </citation>
    <scope>NUCLEOTIDE SEQUENCE [LARGE SCALE GENOMIC DNA]</scope>
    <source>
        <strain evidence="3">cv. AG2017</strain>
        <tissue evidence="2">Leaf</tissue>
    </source>
</reference>
<name>A0A2I0JZW1_PUNGR</name>
<accession>A0A2I0JZW1</accession>
<comment type="caution">
    <text evidence="2">The sequence shown here is derived from an EMBL/GenBank/DDBJ whole genome shotgun (WGS) entry which is preliminary data.</text>
</comment>
<gene>
    <name evidence="2" type="ORF">CRG98_018265</name>
</gene>